<dbReference type="KEGG" id="bfc:BacF7301_24725"/>
<sequence length="159" mass="18089">MRQILLILGSLLFAVTIKTVKTEKDFILIQNSTLANGTWDEYFTKTLQEHCHKRSELYLDTHKLSIPSFSPEKESKEQCSQILQKFPTCPKVVVVIGATGWHISSSLFDNEWKGIPVILCHPLSNLPNSLNTLLNYETSDSLNTTTAQELQKHYNLNLL</sequence>
<accession>A0A6H0KUP4</accession>
<proteinExistence type="predicted"/>
<name>A0A6H0KUP4_9BACE</name>
<dbReference type="EMBL" id="CP050831">
    <property type="protein sequence ID" value="QIU97160.1"/>
    <property type="molecule type" value="Genomic_DNA"/>
</dbReference>
<keyword evidence="2" id="KW-1185">Reference proteome</keyword>
<organism evidence="1 2">
    <name type="scientific">Bacteroides faecium</name>
    <dbReference type="NCBI Taxonomy" id="2715212"/>
    <lineage>
        <taxon>Bacteria</taxon>
        <taxon>Pseudomonadati</taxon>
        <taxon>Bacteroidota</taxon>
        <taxon>Bacteroidia</taxon>
        <taxon>Bacteroidales</taxon>
        <taxon>Bacteroidaceae</taxon>
        <taxon>Bacteroides</taxon>
    </lineage>
</organism>
<dbReference type="Proteomes" id="UP000501780">
    <property type="component" value="Chromosome"/>
</dbReference>
<evidence type="ECO:0000313" key="1">
    <source>
        <dbReference type="EMBL" id="QIU97160.1"/>
    </source>
</evidence>
<reference evidence="1 2" key="1">
    <citation type="submission" date="2020-03" db="EMBL/GenBank/DDBJ databases">
        <title>Genomic analysis of Bacteroides faecium CBA7301.</title>
        <authorList>
            <person name="Kim J."/>
            <person name="Roh S.W."/>
        </authorList>
    </citation>
    <scope>NUCLEOTIDE SEQUENCE [LARGE SCALE GENOMIC DNA]</scope>
    <source>
        <strain evidence="1 2">CBA7301</strain>
    </source>
</reference>
<dbReference type="RefSeq" id="WP_167966857.1">
    <property type="nucleotide sequence ID" value="NZ_CP050831.1"/>
</dbReference>
<gene>
    <name evidence="1" type="ORF">BacF7301_24725</name>
</gene>
<dbReference type="AlphaFoldDB" id="A0A6H0KUP4"/>
<protein>
    <submittedName>
        <fullName evidence="1">Uncharacterized protein</fullName>
    </submittedName>
</protein>
<evidence type="ECO:0000313" key="2">
    <source>
        <dbReference type="Proteomes" id="UP000501780"/>
    </source>
</evidence>